<organism evidence="2 3">
    <name type="scientific">Biomphalaria pfeifferi</name>
    <name type="common">Bloodfluke planorb</name>
    <name type="synonym">Freshwater snail</name>
    <dbReference type="NCBI Taxonomy" id="112525"/>
    <lineage>
        <taxon>Eukaryota</taxon>
        <taxon>Metazoa</taxon>
        <taxon>Spiralia</taxon>
        <taxon>Lophotrochozoa</taxon>
        <taxon>Mollusca</taxon>
        <taxon>Gastropoda</taxon>
        <taxon>Heterobranchia</taxon>
        <taxon>Euthyneura</taxon>
        <taxon>Panpulmonata</taxon>
        <taxon>Hygrophila</taxon>
        <taxon>Lymnaeoidea</taxon>
        <taxon>Planorbidae</taxon>
        <taxon>Biomphalaria</taxon>
    </lineage>
</organism>
<gene>
    <name evidence="2" type="ORF">Bpfe_031070</name>
</gene>
<evidence type="ECO:0000313" key="2">
    <source>
        <dbReference type="EMBL" id="KAK0039483.1"/>
    </source>
</evidence>
<accession>A0AAD8EU60</accession>
<dbReference type="AlphaFoldDB" id="A0AAD8EU60"/>
<reference evidence="2" key="2">
    <citation type="submission" date="2023-04" db="EMBL/GenBank/DDBJ databases">
        <authorList>
            <person name="Bu L."/>
            <person name="Lu L."/>
            <person name="Laidemitt M.R."/>
            <person name="Zhang S.M."/>
            <person name="Mutuku M."/>
            <person name="Mkoji G."/>
            <person name="Steinauer M."/>
            <person name="Loker E.S."/>
        </authorList>
    </citation>
    <scope>NUCLEOTIDE SEQUENCE</scope>
    <source>
        <strain evidence="2">KasaAsao</strain>
        <tissue evidence="2">Whole Snail</tissue>
    </source>
</reference>
<name>A0AAD8EU60_BIOPF</name>
<comment type="caution">
    <text evidence="2">The sequence shown here is derived from an EMBL/GenBank/DDBJ whole genome shotgun (WGS) entry which is preliminary data.</text>
</comment>
<evidence type="ECO:0000256" key="1">
    <source>
        <dbReference type="SAM" id="MobiDB-lite"/>
    </source>
</evidence>
<keyword evidence="3" id="KW-1185">Reference proteome</keyword>
<evidence type="ECO:0000313" key="3">
    <source>
        <dbReference type="Proteomes" id="UP001233172"/>
    </source>
</evidence>
<protein>
    <submittedName>
        <fullName evidence="2">Uncharacterized protein</fullName>
    </submittedName>
</protein>
<sequence length="112" mass="12244">MPLGQRRWLGWSGSCHKGNGTQPASSEANAGAKTMTHHVGRWQISLPRGLLRSCRSVRVTTTNGCLGHEAQRQRPACLRFDDPAAGTPETGRSGHQTARLCQQHLDKLQTAF</sequence>
<feature type="region of interest" description="Disordered" evidence="1">
    <location>
        <begin position="1"/>
        <end position="36"/>
    </location>
</feature>
<feature type="compositionally biased region" description="Polar residues" evidence="1">
    <location>
        <begin position="19"/>
        <end position="28"/>
    </location>
</feature>
<dbReference type="Proteomes" id="UP001233172">
    <property type="component" value="Unassembled WGS sequence"/>
</dbReference>
<dbReference type="EMBL" id="JASAOG010000445">
    <property type="protein sequence ID" value="KAK0039483.1"/>
    <property type="molecule type" value="Genomic_DNA"/>
</dbReference>
<reference evidence="2" key="1">
    <citation type="journal article" date="2023" name="PLoS Negl. Trop. Dis.">
        <title>A genome sequence for Biomphalaria pfeifferi, the major vector snail for the human-infecting parasite Schistosoma mansoni.</title>
        <authorList>
            <person name="Bu L."/>
            <person name="Lu L."/>
            <person name="Laidemitt M.R."/>
            <person name="Zhang S.M."/>
            <person name="Mutuku M."/>
            <person name="Mkoji G."/>
            <person name="Steinauer M."/>
            <person name="Loker E.S."/>
        </authorList>
    </citation>
    <scope>NUCLEOTIDE SEQUENCE</scope>
    <source>
        <strain evidence="2">KasaAsao</strain>
    </source>
</reference>
<proteinExistence type="predicted"/>